<feature type="domain" description="Serine aminopeptidase S33" evidence="1">
    <location>
        <begin position="58"/>
        <end position="287"/>
    </location>
</feature>
<gene>
    <name evidence="2" type="ORF">FPZ11_16320</name>
</gene>
<dbReference type="SUPFAM" id="SSF53474">
    <property type="entry name" value="alpha/beta-Hydrolases"/>
    <property type="match status" value="1"/>
</dbReference>
<accession>A0A5B8M5Q8</accession>
<evidence type="ECO:0000313" key="3">
    <source>
        <dbReference type="Proteomes" id="UP000320216"/>
    </source>
</evidence>
<evidence type="ECO:0000313" key="2">
    <source>
        <dbReference type="EMBL" id="QDZ16118.1"/>
    </source>
</evidence>
<organism evidence="2 3">
    <name type="scientific">Humibacter ginsenosidimutans</name>
    <dbReference type="NCBI Taxonomy" id="2599293"/>
    <lineage>
        <taxon>Bacteria</taxon>
        <taxon>Bacillati</taxon>
        <taxon>Actinomycetota</taxon>
        <taxon>Actinomycetes</taxon>
        <taxon>Micrococcales</taxon>
        <taxon>Microbacteriaceae</taxon>
        <taxon>Humibacter</taxon>
    </lineage>
</organism>
<protein>
    <submittedName>
        <fullName evidence="2">Alpha/beta hydrolase</fullName>
    </submittedName>
</protein>
<dbReference type="Gene3D" id="3.40.50.1820">
    <property type="entry name" value="alpha/beta hydrolase"/>
    <property type="match status" value="1"/>
</dbReference>
<dbReference type="InterPro" id="IPR022742">
    <property type="entry name" value="Hydrolase_4"/>
</dbReference>
<keyword evidence="3" id="KW-1185">Reference proteome</keyword>
<dbReference type="InterPro" id="IPR029058">
    <property type="entry name" value="AB_hydrolase_fold"/>
</dbReference>
<reference evidence="2 3" key="1">
    <citation type="submission" date="2019-07" db="EMBL/GenBank/DDBJ databases">
        <title>Full genome sequence of Humibacter sp. WJ7-1.</title>
        <authorList>
            <person name="Im W.-T."/>
        </authorList>
    </citation>
    <scope>NUCLEOTIDE SEQUENCE [LARGE SCALE GENOMIC DNA]</scope>
    <source>
        <strain evidence="2 3">WJ7-1</strain>
    </source>
</reference>
<keyword evidence="2" id="KW-0378">Hydrolase</keyword>
<proteinExistence type="predicted"/>
<dbReference type="OrthoDB" id="9765647at2"/>
<dbReference type="RefSeq" id="WP_146322122.1">
    <property type="nucleotide sequence ID" value="NZ_CP042305.1"/>
</dbReference>
<dbReference type="PANTHER" id="PTHR43265:SF1">
    <property type="entry name" value="ESTERASE ESTD"/>
    <property type="match status" value="1"/>
</dbReference>
<dbReference type="AlphaFoldDB" id="A0A5B8M5Q8"/>
<name>A0A5B8M5Q8_9MICO</name>
<dbReference type="PANTHER" id="PTHR43265">
    <property type="entry name" value="ESTERASE ESTD"/>
    <property type="match status" value="1"/>
</dbReference>
<dbReference type="InterPro" id="IPR053145">
    <property type="entry name" value="AB_hydrolase_Est10"/>
</dbReference>
<dbReference type="Pfam" id="PF12146">
    <property type="entry name" value="Hydrolase_4"/>
    <property type="match status" value="1"/>
</dbReference>
<dbReference type="Proteomes" id="UP000320216">
    <property type="component" value="Chromosome"/>
</dbReference>
<dbReference type="GO" id="GO:0052689">
    <property type="term" value="F:carboxylic ester hydrolase activity"/>
    <property type="evidence" value="ECO:0007669"/>
    <property type="project" value="TreeGrafter"/>
</dbReference>
<evidence type="ECO:0000259" key="1">
    <source>
        <dbReference type="Pfam" id="PF12146"/>
    </source>
</evidence>
<sequence>MIPALSNGERFTEFDTVVPSAVGDLGAIVTVPTGVTDSTPGLVLVDGSGDGDRNSWGELPAWLADAGAVVLRHDKPGCGGAPGHWLEQSLEDRARETLAAVRVLREHPRGHGRPIGLYGISQGGWVALLAAALEPESVDFVVCDSGPGVTPARQERERLEIALRAERLDAPTIARAMKWVDERLARLRRGDSEASVLAEQARHAGEPWYDIVRFPYDTAESLRFVRSIMDFDPTNVMPSIHCPVLALFGAADALIPVSESVTAFAEHLPHDPRNGLAVFPSADHGLFVAEPRPGVPRREQLAPLYLPTVAAFLADRAAETAADQFMR</sequence>
<dbReference type="EMBL" id="CP042305">
    <property type="protein sequence ID" value="QDZ16118.1"/>
    <property type="molecule type" value="Genomic_DNA"/>
</dbReference>
<dbReference type="KEGG" id="huw:FPZ11_16320"/>